<dbReference type="EMBL" id="CH933807">
    <property type="protein sequence ID" value="EDW12489.1"/>
    <property type="molecule type" value="Genomic_DNA"/>
</dbReference>
<dbReference type="OMA" id="FCSAERT"/>
<dbReference type="OrthoDB" id="7903147at2759"/>
<organism evidence="3 4">
    <name type="scientific">Drosophila mojavensis</name>
    <name type="common">Fruit fly</name>
    <dbReference type="NCBI Taxonomy" id="7230"/>
    <lineage>
        <taxon>Eukaryota</taxon>
        <taxon>Metazoa</taxon>
        <taxon>Ecdysozoa</taxon>
        <taxon>Arthropoda</taxon>
        <taxon>Hexapoda</taxon>
        <taxon>Insecta</taxon>
        <taxon>Pterygota</taxon>
        <taxon>Neoptera</taxon>
        <taxon>Endopterygota</taxon>
        <taxon>Diptera</taxon>
        <taxon>Brachycera</taxon>
        <taxon>Muscomorpha</taxon>
        <taxon>Ephydroidea</taxon>
        <taxon>Drosophilidae</taxon>
        <taxon>Drosophila</taxon>
    </lineage>
</organism>
<evidence type="ECO:0000313" key="3">
    <source>
        <dbReference type="EMBL" id="EDW12489.1"/>
    </source>
</evidence>
<dbReference type="Proteomes" id="UP000009192">
    <property type="component" value="Unassembled WGS sequence"/>
</dbReference>
<proteinExistence type="predicted"/>
<protein>
    <recommendedName>
        <fullName evidence="2">DUF4780 domain-containing protein</fullName>
    </recommendedName>
</protein>
<dbReference type="KEGG" id="dmo:Dmoj_GI24520"/>
<reference evidence="3 4" key="1">
    <citation type="journal article" date="2007" name="Nature">
        <title>Evolution of genes and genomes on the Drosophila phylogeny.</title>
        <authorList>
            <consortium name="Drosophila 12 Genomes Consortium"/>
            <person name="Clark A.G."/>
            <person name="Eisen M.B."/>
            <person name="Smith D.R."/>
            <person name="Bergman C.M."/>
            <person name="Oliver B."/>
            <person name="Markow T.A."/>
            <person name="Kaufman T.C."/>
            <person name="Kellis M."/>
            <person name="Gelbart W."/>
            <person name="Iyer V.N."/>
            <person name="Pollard D.A."/>
            <person name="Sackton T.B."/>
            <person name="Larracuente A.M."/>
            <person name="Singh N.D."/>
            <person name="Abad J.P."/>
            <person name="Abt D.N."/>
            <person name="Adryan B."/>
            <person name="Aguade M."/>
            <person name="Akashi H."/>
            <person name="Anderson W.W."/>
            <person name="Aquadro C.F."/>
            <person name="Ardell D.H."/>
            <person name="Arguello R."/>
            <person name="Artieri C.G."/>
            <person name="Barbash D.A."/>
            <person name="Barker D."/>
            <person name="Barsanti P."/>
            <person name="Batterham P."/>
            <person name="Batzoglou S."/>
            <person name="Begun D."/>
            <person name="Bhutkar A."/>
            <person name="Blanco E."/>
            <person name="Bosak S.A."/>
            <person name="Bradley R.K."/>
            <person name="Brand A.D."/>
            <person name="Brent M.R."/>
            <person name="Brooks A.N."/>
            <person name="Brown R.H."/>
            <person name="Butlin R.K."/>
            <person name="Caggese C."/>
            <person name="Calvi B.R."/>
            <person name="Bernardo de Carvalho A."/>
            <person name="Caspi A."/>
            <person name="Castrezana S."/>
            <person name="Celniker S.E."/>
            <person name="Chang J.L."/>
            <person name="Chapple C."/>
            <person name="Chatterji S."/>
            <person name="Chinwalla A."/>
            <person name="Civetta A."/>
            <person name="Clifton S.W."/>
            <person name="Comeron J.M."/>
            <person name="Costello J.C."/>
            <person name="Coyne J.A."/>
            <person name="Daub J."/>
            <person name="David R.G."/>
            <person name="Delcher A.L."/>
            <person name="Delehaunty K."/>
            <person name="Do C.B."/>
            <person name="Ebling H."/>
            <person name="Edwards K."/>
            <person name="Eickbush T."/>
            <person name="Evans J.D."/>
            <person name="Filipski A."/>
            <person name="Findeiss S."/>
            <person name="Freyhult E."/>
            <person name="Fulton L."/>
            <person name="Fulton R."/>
            <person name="Garcia A.C."/>
            <person name="Gardiner A."/>
            <person name="Garfield D.A."/>
            <person name="Garvin B.E."/>
            <person name="Gibson G."/>
            <person name="Gilbert D."/>
            <person name="Gnerre S."/>
            <person name="Godfrey J."/>
            <person name="Good R."/>
            <person name="Gotea V."/>
            <person name="Gravely B."/>
            <person name="Greenberg A.J."/>
            <person name="Griffiths-Jones S."/>
            <person name="Gross S."/>
            <person name="Guigo R."/>
            <person name="Gustafson E.A."/>
            <person name="Haerty W."/>
            <person name="Hahn M.W."/>
            <person name="Halligan D.L."/>
            <person name="Halpern A.L."/>
            <person name="Halter G.M."/>
            <person name="Han M.V."/>
            <person name="Heger A."/>
            <person name="Hillier L."/>
            <person name="Hinrichs A.S."/>
            <person name="Holmes I."/>
            <person name="Hoskins R.A."/>
            <person name="Hubisz M.J."/>
            <person name="Hultmark D."/>
            <person name="Huntley M.A."/>
            <person name="Jaffe D.B."/>
            <person name="Jagadeeshan S."/>
            <person name="Jeck W.R."/>
            <person name="Johnson J."/>
            <person name="Jones C.D."/>
            <person name="Jordan W.C."/>
            <person name="Karpen G.H."/>
            <person name="Kataoka E."/>
            <person name="Keightley P.D."/>
            <person name="Kheradpour P."/>
            <person name="Kirkness E.F."/>
            <person name="Koerich L.B."/>
            <person name="Kristiansen K."/>
            <person name="Kudrna D."/>
            <person name="Kulathinal R.J."/>
            <person name="Kumar S."/>
            <person name="Kwok R."/>
            <person name="Lander E."/>
            <person name="Langley C.H."/>
            <person name="Lapoint R."/>
            <person name="Lazzaro B.P."/>
            <person name="Lee S.J."/>
            <person name="Levesque L."/>
            <person name="Li R."/>
            <person name="Lin C.F."/>
            <person name="Lin M.F."/>
            <person name="Lindblad-Toh K."/>
            <person name="Llopart A."/>
            <person name="Long M."/>
            <person name="Low L."/>
            <person name="Lozovsky E."/>
            <person name="Lu J."/>
            <person name="Luo M."/>
            <person name="Machado C.A."/>
            <person name="Makalowski W."/>
            <person name="Marzo M."/>
            <person name="Matsuda M."/>
            <person name="Matzkin L."/>
            <person name="McAllister B."/>
            <person name="McBride C.S."/>
            <person name="McKernan B."/>
            <person name="McKernan K."/>
            <person name="Mendez-Lago M."/>
            <person name="Minx P."/>
            <person name="Mollenhauer M.U."/>
            <person name="Montooth K."/>
            <person name="Mount S.M."/>
            <person name="Mu X."/>
            <person name="Myers E."/>
            <person name="Negre B."/>
            <person name="Newfeld S."/>
            <person name="Nielsen R."/>
            <person name="Noor M.A."/>
            <person name="O'Grady P."/>
            <person name="Pachter L."/>
            <person name="Papaceit M."/>
            <person name="Parisi M.J."/>
            <person name="Parisi M."/>
            <person name="Parts L."/>
            <person name="Pedersen J.S."/>
            <person name="Pesole G."/>
            <person name="Phillippy A.M."/>
            <person name="Ponting C.P."/>
            <person name="Pop M."/>
            <person name="Porcelli D."/>
            <person name="Powell J.R."/>
            <person name="Prohaska S."/>
            <person name="Pruitt K."/>
            <person name="Puig M."/>
            <person name="Quesneville H."/>
            <person name="Ram K.R."/>
            <person name="Rand D."/>
            <person name="Rasmussen M.D."/>
            <person name="Reed L.K."/>
            <person name="Reenan R."/>
            <person name="Reily A."/>
            <person name="Remington K.A."/>
            <person name="Rieger T.T."/>
            <person name="Ritchie M.G."/>
            <person name="Robin C."/>
            <person name="Rogers Y.H."/>
            <person name="Rohde C."/>
            <person name="Rozas J."/>
            <person name="Rubenfield M.J."/>
            <person name="Ruiz A."/>
            <person name="Russo S."/>
            <person name="Salzberg S.L."/>
            <person name="Sanchez-Gracia A."/>
            <person name="Saranga D.J."/>
            <person name="Sato H."/>
            <person name="Schaeffer S.W."/>
            <person name="Schatz M.C."/>
            <person name="Schlenke T."/>
            <person name="Schwartz R."/>
            <person name="Segarra C."/>
            <person name="Singh R.S."/>
            <person name="Sirot L."/>
            <person name="Sirota M."/>
            <person name="Sisneros N.B."/>
            <person name="Smith C.D."/>
            <person name="Smith T.F."/>
            <person name="Spieth J."/>
            <person name="Stage D.E."/>
            <person name="Stark A."/>
            <person name="Stephan W."/>
            <person name="Strausberg R.L."/>
            <person name="Strempel S."/>
            <person name="Sturgill D."/>
            <person name="Sutton G."/>
            <person name="Sutton G.G."/>
            <person name="Tao W."/>
            <person name="Teichmann S."/>
            <person name="Tobari Y.N."/>
            <person name="Tomimura Y."/>
            <person name="Tsolas J.M."/>
            <person name="Valente V.L."/>
            <person name="Venter E."/>
            <person name="Venter J.C."/>
            <person name="Vicario S."/>
            <person name="Vieira F.G."/>
            <person name="Vilella A.J."/>
            <person name="Villasante A."/>
            <person name="Walenz B."/>
            <person name="Wang J."/>
            <person name="Wasserman M."/>
            <person name="Watts T."/>
            <person name="Wilson D."/>
            <person name="Wilson R.K."/>
            <person name="Wing R.A."/>
            <person name="Wolfner M.F."/>
            <person name="Wong A."/>
            <person name="Wong G.K."/>
            <person name="Wu C.I."/>
            <person name="Wu G."/>
            <person name="Yamamoto D."/>
            <person name="Yang H.P."/>
            <person name="Yang S.P."/>
            <person name="Yorke J.A."/>
            <person name="Yoshida K."/>
            <person name="Zdobnov E."/>
            <person name="Zhang P."/>
            <person name="Zhang Y."/>
            <person name="Zimin A.V."/>
            <person name="Baldwin J."/>
            <person name="Abdouelleil A."/>
            <person name="Abdulkadir J."/>
            <person name="Abebe A."/>
            <person name="Abera B."/>
            <person name="Abreu J."/>
            <person name="Acer S.C."/>
            <person name="Aftuck L."/>
            <person name="Alexander A."/>
            <person name="An P."/>
            <person name="Anderson E."/>
            <person name="Anderson S."/>
            <person name="Arachi H."/>
            <person name="Azer M."/>
            <person name="Bachantsang P."/>
            <person name="Barry A."/>
            <person name="Bayul T."/>
            <person name="Berlin A."/>
            <person name="Bessette D."/>
            <person name="Bloom T."/>
            <person name="Blye J."/>
            <person name="Boguslavskiy L."/>
            <person name="Bonnet C."/>
            <person name="Boukhgalter B."/>
            <person name="Bourzgui I."/>
            <person name="Brown A."/>
            <person name="Cahill P."/>
            <person name="Channer S."/>
            <person name="Cheshatsang Y."/>
            <person name="Chuda L."/>
            <person name="Citroen M."/>
            <person name="Collymore A."/>
            <person name="Cooke P."/>
            <person name="Costello M."/>
            <person name="D'Aco K."/>
            <person name="Daza R."/>
            <person name="De Haan G."/>
            <person name="DeGray S."/>
            <person name="DeMaso C."/>
            <person name="Dhargay N."/>
            <person name="Dooley K."/>
            <person name="Dooley E."/>
            <person name="Doricent M."/>
            <person name="Dorje P."/>
            <person name="Dorjee K."/>
            <person name="Dupes A."/>
            <person name="Elong R."/>
            <person name="Falk J."/>
            <person name="Farina A."/>
            <person name="Faro S."/>
            <person name="Ferguson D."/>
            <person name="Fisher S."/>
            <person name="Foley C.D."/>
            <person name="Franke A."/>
            <person name="Friedrich D."/>
            <person name="Gadbois L."/>
            <person name="Gearin G."/>
            <person name="Gearin C.R."/>
            <person name="Giannoukos G."/>
            <person name="Goode T."/>
            <person name="Graham J."/>
            <person name="Grandbois E."/>
            <person name="Grewal S."/>
            <person name="Gyaltsen K."/>
            <person name="Hafez N."/>
            <person name="Hagos B."/>
            <person name="Hall J."/>
            <person name="Henson C."/>
            <person name="Hollinger A."/>
            <person name="Honan T."/>
            <person name="Huard M.D."/>
            <person name="Hughes L."/>
            <person name="Hurhula B."/>
            <person name="Husby M.E."/>
            <person name="Kamat A."/>
            <person name="Kanga B."/>
            <person name="Kashin S."/>
            <person name="Khazanovich D."/>
            <person name="Kisner P."/>
            <person name="Lance K."/>
            <person name="Lara M."/>
            <person name="Lee W."/>
            <person name="Lennon N."/>
            <person name="Letendre F."/>
            <person name="LeVine R."/>
            <person name="Lipovsky A."/>
            <person name="Liu X."/>
            <person name="Liu J."/>
            <person name="Liu S."/>
            <person name="Lokyitsang T."/>
            <person name="Lokyitsang Y."/>
            <person name="Lubonja R."/>
            <person name="Lui A."/>
            <person name="MacDonald P."/>
            <person name="Magnisalis V."/>
            <person name="Maru K."/>
            <person name="Matthews C."/>
            <person name="McCusker W."/>
            <person name="McDonough S."/>
            <person name="Mehta T."/>
            <person name="Meldrim J."/>
            <person name="Meneus L."/>
            <person name="Mihai O."/>
            <person name="Mihalev A."/>
            <person name="Mihova T."/>
            <person name="Mittelman R."/>
            <person name="Mlenga V."/>
            <person name="Montmayeur A."/>
            <person name="Mulrain L."/>
            <person name="Navidi A."/>
            <person name="Naylor J."/>
            <person name="Negash T."/>
            <person name="Nguyen T."/>
            <person name="Nguyen N."/>
            <person name="Nicol R."/>
            <person name="Norbu C."/>
            <person name="Norbu N."/>
            <person name="Novod N."/>
            <person name="O'Neill B."/>
            <person name="Osman S."/>
            <person name="Markiewicz E."/>
            <person name="Oyono O.L."/>
            <person name="Patti C."/>
            <person name="Phunkhang P."/>
            <person name="Pierre F."/>
            <person name="Priest M."/>
            <person name="Raghuraman S."/>
            <person name="Rege F."/>
            <person name="Reyes R."/>
            <person name="Rise C."/>
            <person name="Rogov P."/>
            <person name="Ross K."/>
            <person name="Ryan E."/>
            <person name="Settipalli S."/>
            <person name="Shea T."/>
            <person name="Sherpa N."/>
            <person name="Shi L."/>
            <person name="Shih D."/>
            <person name="Sparrow T."/>
            <person name="Spaulding J."/>
            <person name="Stalker J."/>
            <person name="Stange-Thomann N."/>
            <person name="Stavropoulos S."/>
            <person name="Stone C."/>
            <person name="Strader C."/>
            <person name="Tesfaye S."/>
            <person name="Thomson T."/>
            <person name="Thoulutsang Y."/>
            <person name="Thoulutsang D."/>
            <person name="Topham K."/>
            <person name="Topping I."/>
            <person name="Tsamla T."/>
            <person name="Vassiliev H."/>
            <person name="Vo A."/>
            <person name="Wangchuk T."/>
            <person name="Wangdi T."/>
            <person name="Weiand M."/>
            <person name="Wilkinson J."/>
            <person name="Wilson A."/>
            <person name="Yadav S."/>
            <person name="Young G."/>
            <person name="Yu Q."/>
            <person name="Zembek L."/>
            <person name="Zhong D."/>
            <person name="Zimmer A."/>
            <person name="Zwirko Z."/>
            <person name="Jaffe D.B."/>
            <person name="Alvarez P."/>
            <person name="Brockman W."/>
            <person name="Butler J."/>
            <person name="Chin C."/>
            <person name="Gnerre S."/>
            <person name="Grabherr M."/>
            <person name="Kleber M."/>
            <person name="Mauceli E."/>
            <person name="MacCallum I."/>
        </authorList>
    </citation>
    <scope>NUCLEOTIDE SEQUENCE [LARGE SCALE GENOMIC DNA]</scope>
    <source>
        <strain evidence="4">Tucson 15081-1352.22</strain>
    </source>
</reference>
<keyword evidence="4" id="KW-1185">Reference proteome</keyword>
<evidence type="ECO:0000259" key="2">
    <source>
        <dbReference type="Pfam" id="PF16012"/>
    </source>
</evidence>
<feature type="compositionally biased region" description="Low complexity" evidence="1">
    <location>
        <begin position="269"/>
        <end position="282"/>
    </location>
</feature>
<dbReference type="PhylomeDB" id="B4KJB4"/>
<sequence length="317" mass="34968">MESIGDAKPQEVPVTQKQEEEFTELAMETVEKGPAEAMADGEGVELGALAVPIDQPINEVEEAMEKKTLTSIITLPEAKRFCSAERTSKMNPELVVALVDRSHATGSITLSQWHLVEASLKEAMMNLMSNTGIKPARFEDAGWKAGTKLIHCLDDYSLKWLCATVEAVQPPWPNAKLAIVHQNCQLPLVRANVSLPSAMPTEIVVNLFKWKNTNTVTSDWQMVSGVNGQKMPLNNNETGGMNSSKYDRMAWRLSTVYVNFNKEPEKQAKQAMNEAAGQAAAETPVENELQNAEESVMGDHDEIEEPSELPNRDDDMA</sequence>
<evidence type="ECO:0000256" key="1">
    <source>
        <dbReference type="SAM" id="MobiDB-lite"/>
    </source>
</evidence>
<dbReference type="Pfam" id="PF16012">
    <property type="entry name" value="DUF4780"/>
    <property type="match status" value="1"/>
</dbReference>
<dbReference type="InterPro" id="IPR031961">
    <property type="entry name" value="DUF4780"/>
</dbReference>
<dbReference type="HOGENOM" id="CLU_877908_0_0_1"/>
<gene>
    <name evidence="3" type="primary">Dmoj\GI24520</name>
    <name evidence="3" type="ORF">Dmoj_GI24520</name>
</gene>
<name>B4KJB4_DROMO</name>
<feature type="domain" description="DUF4780" evidence="2">
    <location>
        <begin position="90"/>
        <end position="225"/>
    </location>
</feature>
<dbReference type="InParanoid" id="B4KJB4"/>
<feature type="region of interest" description="Disordered" evidence="1">
    <location>
        <begin position="268"/>
        <end position="317"/>
    </location>
</feature>
<dbReference type="AlphaFoldDB" id="B4KJB4"/>
<accession>B4KJB4</accession>
<evidence type="ECO:0000313" key="4">
    <source>
        <dbReference type="Proteomes" id="UP000009192"/>
    </source>
</evidence>